<evidence type="ECO:0000259" key="3">
    <source>
        <dbReference type="PROSITE" id="PS50164"/>
    </source>
</evidence>
<dbReference type="PANTHER" id="PTHR34477:SF1">
    <property type="entry name" value="UPF0213 PROTEIN YHBQ"/>
    <property type="match status" value="1"/>
</dbReference>
<feature type="domain" description="GIY-YIG" evidence="3">
    <location>
        <begin position="1"/>
        <end position="78"/>
    </location>
</feature>
<organism evidence="4 5">
    <name type="scientific">Methylobacterium nonmethylotrophicum</name>
    <dbReference type="NCBI Taxonomy" id="1141884"/>
    <lineage>
        <taxon>Bacteria</taxon>
        <taxon>Pseudomonadati</taxon>
        <taxon>Pseudomonadota</taxon>
        <taxon>Alphaproteobacteria</taxon>
        <taxon>Hyphomicrobiales</taxon>
        <taxon>Methylobacteriaceae</taxon>
        <taxon>Methylobacterium</taxon>
    </lineage>
</organism>
<reference evidence="4 5" key="1">
    <citation type="submission" date="2019-04" db="EMBL/GenBank/DDBJ databases">
        <authorList>
            <person name="Feng G."/>
            <person name="Zhu H."/>
        </authorList>
    </citation>
    <scope>NUCLEOTIDE SEQUENCE [LARGE SCALE GENOMIC DNA]</scope>
    <source>
        <strain evidence="4 5">6HR-1</strain>
    </source>
</reference>
<dbReference type="Gene3D" id="3.40.1440.10">
    <property type="entry name" value="GIY-YIG endonuclease"/>
    <property type="match status" value="1"/>
</dbReference>
<comment type="similarity">
    <text evidence="1">Belongs to the UPF0213 family.</text>
</comment>
<dbReference type="InterPro" id="IPR035901">
    <property type="entry name" value="GIY-YIG_endonuc_sf"/>
</dbReference>
<name>A0A4Z0NTQ5_9HYPH</name>
<dbReference type="PANTHER" id="PTHR34477">
    <property type="entry name" value="UPF0213 PROTEIN YHBQ"/>
    <property type="match status" value="1"/>
</dbReference>
<dbReference type="OrthoDB" id="287318at2"/>
<evidence type="ECO:0000313" key="4">
    <source>
        <dbReference type="EMBL" id="TGE00769.1"/>
    </source>
</evidence>
<dbReference type="CDD" id="cd10456">
    <property type="entry name" value="GIY-YIG_UPF0213"/>
    <property type="match status" value="1"/>
</dbReference>
<dbReference type="Pfam" id="PF01541">
    <property type="entry name" value="GIY-YIG"/>
    <property type="match status" value="1"/>
</dbReference>
<dbReference type="InterPro" id="IPR000305">
    <property type="entry name" value="GIY-YIG_endonuc"/>
</dbReference>
<dbReference type="InterPro" id="IPR050190">
    <property type="entry name" value="UPF0213_domain"/>
</dbReference>
<dbReference type="EMBL" id="SRLB01000005">
    <property type="protein sequence ID" value="TGE00769.1"/>
    <property type="molecule type" value="Genomic_DNA"/>
</dbReference>
<gene>
    <name evidence="4" type="ORF">EU555_08495</name>
</gene>
<evidence type="ECO:0000313" key="5">
    <source>
        <dbReference type="Proteomes" id="UP000297535"/>
    </source>
</evidence>
<dbReference type="SUPFAM" id="SSF82771">
    <property type="entry name" value="GIY-YIG endonuclease"/>
    <property type="match status" value="1"/>
</dbReference>
<protein>
    <submittedName>
        <fullName evidence="4">GIY-YIG nuclease family protein</fullName>
    </submittedName>
</protein>
<keyword evidence="5" id="KW-1185">Reference proteome</keyword>
<sequence>MNAFVYILRCADNSYYVGSARGTSLDKRIGEHQAGTYPGHTRQRRPVTLVYAEMFERITDAIAMERRVKGWSRAKKEALIQSDWDRLKQLAKRSHLQDETSSIMIDEHGSTPMLDDAGCCTPSASS</sequence>
<evidence type="ECO:0000256" key="2">
    <source>
        <dbReference type="SAM" id="MobiDB-lite"/>
    </source>
</evidence>
<dbReference type="PROSITE" id="PS50164">
    <property type="entry name" value="GIY_YIG"/>
    <property type="match status" value="1"/>
</dbReference>
<comment type="caution">
    <text evidence="4">The sequence shown here is derived from an EMBL/GenBank/DDBJ whole genome shotgun (WGS) entry which is preliminary data.</text>
</comment>
<proteinExistence type="inferred from homology"/>
<dbReference type="RefSeq" id="WP_135414233.1">
    <property type="nucleotide sequence ID" value="NZ_SRLB01000005.1"/>
</dbReference>
<dbReference type="Proteomes" id="UP000297535">
    <property type="component" value="Unassembled WGS sequence"/>
</dbReference>
<accession>A0A4Z0NTQ5</accession>
<feature type="region of interest" description="Disordered" evidence="2">
    <location>
        <begin position="98"/>
        <end position="126"/>
    </location>
</feature>
<dbReference type="AlphaFoldDB" id="A0A4Z0NTQ5"/>
<evidence type="ECO:0000256" key="1">
    <source>
        <dbReference type="ARBA" id="ARBA00007435"/>
    </source>
</evidence>